<dbReference type="NCBIfam" id="TIGR04477">
    <property type="entry name" value="sorted_by_XrtN"/>
    <property type="match status" value="1"/>
</dbReference>
<proteinExistence type="predicted"/>
<dbReference type="InterPro" id="IPR013694">
    <property type="entry name" value="VIT"/>
</dbReference>
<gene>
    <name evidence="3" type="ORF">E2R66_13670</name>
</gene>
<feature type="transmembrane region" description="Helical" evidence="1">
    <location>
        <begin position="12"/>
        <end position="34"/>
    </location>
</feature>
<keyword evidence="4" id="KW-1185">Reference proteome</keyword>
<reference evidence="3 4" key="1">
    <citation type="journal article" date="2017" name="Int. J. Syst. Evol. Microbiol.">
        <title>Mucilaginibacterpsychrotolerans sp. nov., isolated from peatlands.</title>
        <authorList>
            <person name="Deng Y."/>
            <person name="Shen L."/>
            <person name="Xu B."/>
            <person name="Liu Y."/>
            <person name="Gu Z."/>
            <person name="Liu H."/>
            <person name="Zhou Y."/>
        </authorList>
    </citation>
    <scope>NUCLEOTIDE SEQUENCE [LARGE SCALE GENOMIC DNA]</scope>
    <source>
        <strain evidence="3 4">NH7-4</strain>
    </source>
</reference>
<evidence type="ECO:0000259" key="2">
    <source>
        <dbReference type="PROSITE" id="PS51468"/>
    </source>
</evidence>
<evidence type="ECO:0000256" key="1">
    <source>
        <dbReference type="SAM" id="Phobius"/>
    </source>
</evidence>
<dbReference type="RefSeq" id="WP_133231460.1">
    <property type="nucleotide sequence ID" value="NZ_SOZE01000012.1"/>
</dbReference>
<keyword evidence="1" id="KW-0812">Transmembrane</keyword>
<keyword evidence="1" id="KW-1133">Transmembrane helix</keyword>
<dbReference type="AlphaFoldDB" id="A0A4Y8SET5"/>
<feature type="transmembrane region" description="Helical" evidence="1">
    <location>
        <begin position="132"/>
        <end position="150"/>
    </location>
</feature>
<sequence>MTTLSNYFKQDRLTTTGLLLILISAASFWLTGLYGRPDSAFGAFIVNYAISVGFGVAVIVDTIRKHGWHYSRGKAEHTAVLLVLSFISAFALNREMNVFDDSADWLSIWVVESSIALLLAMRYQWLGTIPRYFTFFFLGAALLLFMYYAFYLLPLYVLSLIGILAMGIALHTFAPLCLGIITVVILLRAGRQERGLLYTAAAGFALPLIAAGVFLFCWGQTDKQINLIINQNNLNEGKLPNWVAVSRQLDNSPIAERILKRGLVYHEVSAFDNFFFGGMPSRSFDERKQHDPLVVLASLFFGKPNLDETERINILKAMYNSRHQAQDRLWAGDKLETISVISNVKLYPEYRMAYTEKTLTVRNNAQSSWSNQEAIYTFQLPEGSVVSSLSLWINGKEAKSRLTTKAKADSTYKTIVGVEQHDPSVVHWQEGNTISVRVFPCTTEENRKFRIGITSPLRLDGKRLVYENASFEGPQATTALETLQLSFSNKPAGLQLPGIFKQTGADIYTADRTYDPDWDISCNAPQLATTAFAFADTAYRVSEYQPQYENFSPKALYLDVNNSWTKAEYDNLYQKAKGLPVYIYYDKLVKLSDSNKDGLFDLLSRQRFSLFPVNEIKVPESALLVAKGSDASPNLSDLEGSGFADDLTAYLQVPRHIRLYNMGSGLSPYLKALKELRVFSYVNGTAEGLDALLDKHQFTRDQENESTVVIDNAGLMIQKVPGLKTADAPDHLLRLFAYNDIMKKVGADYFRRNYVQPLTIAEAEQAYIVSPVSSMIVLETQQDYERFGIDENKNSLKNASMKSSGAVPEPQEWVLIILAAGIVGTFIYRGRRAVAQL</sequence>
<dbReference type="EMBL" id="SOZE01000012">
    <property type="protein sequence ID" value="TFF37125.1"/>
    <property type="molecule type" value="Genomic_DNA"/>
</dbReference>
<evidence type="ECO:0000313" key="4">
    <source>
        <dbReference type="Proteomes" id="UP000297540"/>
    </source>
</evidence>
<feature type="transmembrane region" description="Helical" evidence="1">
    <location>
        <begin position="196"/>
        <end position="216"/>
    </location>
</feature>
<feature type="domain" description="VIT" evidence="2">
    <location>
        <begin position="323"/>
        <end position="455"/>
    </location>
</feature>
<name>A0A4Y8SET5_9SPHI</name>
<feature type="transmembrane region" description="Helical" evidence="1">
    <location>
        <begin position="156"/>
        <end position="189"/>
    </location>
</feature>
<keyword evidence="1" id="KW-0472">Membrane</keyword>
<feature type="transmembrane region" description="Helical" evidence="1">
    <location>
        <begin position="105"/>
        <end position="125"/>
    </location>
</feature>
<dbReference type="InterPro" id="IPR031005">
    <property type="entry name" value="Sorted_by_XrtN"/>
</dbReference>
<evidence type="ECO:0000313" key="3">
    <source>
        <dbReference type="EMBL" id="TFF37125.1"/>
    </source>
</evidence>
<dbReference type="Proteomes" id="UP000297540">
    <property type="component" value="Unassembled WGS sequence"/>
</dbReference>
<accession>A0A4Y8SET5</accession>
<dbReference type="PROSITE" id="PS51468">
    <property type="entry name" value="VIT"/>
    <property type="match status" value="1"/>
</dbReference>
<feature type="transmembrane region" description="Helical" evidence="1">
    <location>
        <begin position="40"/>
        <end position="63"/>
    </location>
</feature>
<organism evidence="3 4">
    <name type="scientific">Mucilaginibacter psychrotolerans</name>
    <dbReference type="NCBI Taxonomy" id="1524096"/>
    <lineage>
        <taxon>Bacteria</taxon>
        <taxon>Pseudomonadati</taxon>
        <taxon>Bacteroidota</taxon>
        <taxon>Sphingobacteriia</taxon>
        <taxon>Sphingobacteriales</taxon>
        <taxon>Sphingobacteriaceae</taxon>
        <taxon>Mucilaginibacter</taxon>
    </lineage>
</organism>
<dbReference type="OrthoDB" id="1801976at2"/>
<comment type="caution">
    <text evidence="3">The sequence shown here is derived from an EMBL/GenBank/DDBJ whole genome shotgun (WGS) entry which is preliminary data.</text>
</comment>
<protein>
    <submittedName>
        <fullName evidence="3">XrtN system VIT domain-containing protein</fullName>
    </submittedName>
</protein>
<dbReference type="Pfam" id="PF08487">
    <property type="entry name" value="VIT"/>
    <property type="match status" value="1"/>
</dbReference>
<feature type="transmembrane region" description="Helical" evidence="1">
    <location>
        <begin position="75"/>
        <end position="93"/>
    </location>
</feature>